<dbReference type="RefSeq" id="WP_179632457.1">
    <property type="nucleotide sequence ID" value="NZ_JACCFH010000001.1"/>
</dbReference>
<reference evidence="1 2" key="1">
    <citation type="submission" date="2020-07" db="EMBL/GenBank/DDBJ databases">
        <title>Genomic Encyclopedia of Archaeal and Bacterial Type Strains, Phase II (KMG-II): from individual species to whole genera.</title>
        <authorList>
            <person name="Goeker M."/>
        </authorList>
    </citation>
    <scope>NUCLEOTIDE SEQUENCE [LARGE SCALE GENOMIC DNA]</scope>
    <source>
        <strain evidence="1 2">DSM 21226</strain>
    </source>
</reference>
<gene>
    <name evidence="1" type="ORF">BDD16_000448</name>
</gene>
<evidence type="ECO:0000313" key="1">
    <source>
        <dbReference type="EMBL" id="NYG31462.1"/>
    </source>
</evidence>
<comment type="caution">
    <text evidence="1">The sequence shown here is derived from an EMBL/GenBank/DDBJ whole genome shotgun (WGS) entry which is preliminary data.</text>
</comment>
<proteinExistence type="predicted"/>
<accession>A0A7Y9QU61</accession>
<dbReference type="Proteomes" id="UP000518288">
    <property type="component" value="Unassembled WGS sequence"/>
</dbReference>
<dbReference type="AlphaFoldDB" id="A0A7Y9QU61"/>
<name>A0A7Y9QU61_9BURK</name>
<dbReference type="EMBL" id="JACCFH010000001">
    <property type="protein sequence ID" value="NYG31462.1"/>
    <property type="molecule type" value="Genomic_DNA"/>
</dbReference>
<protein>
    <submittedName>
        <fullName evidence="1">Uncharacterized protein</fullName>
    </submittedName>
</protein>
<dbReference type="PROSITE" id="PS51257">
    <property type="entry name" value="PROKAR_LIPOPROTEIN"/>
    <property type="match status" value="1"/>
</dbReference>
<organism evidence="1 2">
    <name type="scientific">Sphaerotilus montanus</name>
    <dbReference type="NCBI Taxonomy" id="522889"/>
    <lineage>
        <taxon>Bacteria</taxon>
        <taxon>Pseudomonadati</taxon>
        <taxon>Pseudomonadota</taxon>
        <taxon>Betaproteobacteria</taxon>
        <taxon>Burkholderiales</taxon>
        <taxon>Sphaerotilaceae</taxon>
        <taxon>Sphaerotilus</taxon>
    </lineage>
</organism>
<evidence type="ECO:0000313" key="2">
    <source>
        <dbReference type="Proteomes" id="UP000518288"/>
    </source>
</evidence>
<keyword evidence="2" id="KW-1185">Reference proteome</keyword>
<sequence length="106" mass="11540">MELSRFWVAASLEVAIEQAVQQGLGNVSLLACVPSPISDGCTHAFGEVEEVFADTAAGSWMVRFRDGRNILLDQFSHPLGTAVTRSLQRLYVTSSSRRTSLTQQPA</sequence>